<dbReference type="Proteomes" id="UP000178485">
    <property type="component" value="Chromosome i"/>
</dbReference>
<accession>A0A1G4G4D2</accession>
<evidence type="ECO:0000313" key="3">
    <source>
        <dbReference type="Proteomes" id="UP000178485"/>
    </source>
</evidence>
<dbReference type="STRING" id="1642646.ING2E5A_0559"/>
<organism evidence="2 3">
    <name type="scientific">Petrimonas mucosa</name>
    <dbReference type="NCBI Taxonomy" id="1642646"/>
    <lineage>
        <taxon>Bacteria</taxon>
        <taxon>Pseudomonadati</taxon>
        <taxon>Bacteroidota</taxon>
        <taxon>Bacteroidia</taxon>
        <taxon>Bacteroidales</taxon>
        <taxon>Dysgonomonadaceae</taxon>
        <taxon>Petrimonas</taxon>
    </lineage>
</organism>
<dbReference type="KEGG" id="pmuc:ING2E5A_0559"/>
<sequence>MWVKIGRGLPNAYIEPESVFGQTKSNKHYNRFRHFNKDKVLMDFAIFAIAFNLGKLHLKGLADKEILYFLEKYGQKGDIILFFIKIEINSKSFSSINNNNQKIAA</sequence>
<feature type="domain" description="Transposase DDE" evidence="1">
    <location>
        <begin position="14"/>
        <end position="57"/>
    </location>
</feature>
<dbReference type="Pfam" id="PF13751">
    <property type="entry name" value="DDE_Tnp_1_6"/>
    <property type="match status" value="1"/>
</dbReference>
<dbReference type="AlphaFoldDB" id="A0A1G4G4D2"/>
<name>A0A1G4G4D2_9BACT</name>
<keyword evidence="3" id="KW-1185">Reference proteome</keyword>
<proteinExistence type="predicted"/>
<gene>
    <name evidence="2" type="ORF">ING2E5A_0559</name>
</gene>
<reference evidence="2 3" key="1">
    <citation type="submission" date="2016-08" db="EMBL/GenBank/DDBJ databases">
        <authorList>
            <person name="Seilhamer J.J."/>
        </authorList>
    </citation>
    <scope>NUCLEOTIDE SEQUENCE [LARGE SCALE GENOMIC DNA]</scope>
    <source>
        <strain evidence="2">ING2-E5A</strain>
    </source>
</reference>
<protein>
    <submittedName>
        <fullName evidence="2">Transposase, IS4 family</fullName>
    </submittedName>
</protein>
<dbReference type="InterPro" id="IPR025668">
    <property type="entry name" value="Tnp_DDE_dom"/>
</dbReference>
<dbReference type="EMBL" id="LT608328">
    <property type="protein sequence ID" value="SCM55766.1"/>
    <property type="molecule type" value="Genomic_DNA"/>
</dbReference>
<evidence type="ECO:0000259" key="1">
    <source>
        <dbReference type="Pfam" id="PF13751"/>
    </source>
</evidence>
<evidence type="ECO:0000313" key="2">
    <source>
        <dbReference type="EMBL" id="SCM55766.1"/>
    </source>
</evidence>